<organism evidence="2 3">
    <name type="scientific">Candidatus Choladousia intestinavium</name>
    <dbReference type="NCBI Taxonomy" id="2840727"/>
    <lineage>
        <taxon>Bacteria</taxon>
        <taxon>Bacillati</taxon>
        <taxon>Bacillota</taxon>
        <taxon>Clostridia</taxon>
        <taxon>Lachnospirales</taxon>
        <taxon>Lachnospiraceae</taxon>
        <taxon>Lachnospiraceae incertae sedis</taxon>
        <taxon>Candidatus Choladousia</taxon>
    </lineage>
</organism>
<proteinExistence type="predicted"/>
<name>A0A9D1D906_9FIRM</name>
<dbReference type="AlphaFoldDB" id="A0A9D1D906"/>
<dbReference type="Pfam" id="PF00069">
    <property type="entry name" value="Pkinase"/>
    <property type="match status" value="1"/>
</dbReference>
<dbReference type="InterPro" id="IPR000719">
    <property type="entry name" value="Prot_kinase_dom"/>
</dbReference>
<comment type="caution">
    <text evidence="2">The sequence shown here is derived from an EMBL/GenBank/DDBJ whole genome shotgun (WGS) entry which is preliminary data.</text>
</comment>
<dbReference type="Proteomes" id="UP000886757">
    <property type="component" value="Unassembled WGS sequence"/>
</dbReference>
<dbReference type="EMBL" id="DVGK01000042">
    <property type="protein sequence ID" value="HIR12942.1"/>
    <property type="molecule type" value="Genomic_DNA"/>
</dbReference>
<dbReference type="SMART" id="SM00220">
    <property type="entry name" value="S_TKc"/>
    <property type="match status" value="1"/>
</dbReference>
<keyword evidence="2" id="KW-0723">Serine/threonine-protein kinase</keyword>
<keyword evidence="2" id="KW-0418">Kinase</keyword>
<dbReference type="SUPFAM" id="SSF56112">
    <property type="entry name" value="Protein kinase-like (PK-like)"/>
    <property type="match status" value="1"/>
</dbReference>
<dbReference type="PROSITE" id="PS50011">
    <property type="entry name" value="PROTEIN_KINASE_DOM"/>
    <property type="match status" value="1"/>
</dbReference>
<reference evidence="2" key="1">
    <citation type="submission" date="2020-10" db="EMBL/GenBank/DDBJ databases">
        <authorList>
            <person name="Gilroy R."/>
        </authorList>
    </citation>
    <scope>NUCLEOTIDE SEQUENCE</scope>
    <source>
        <strain evidence="2">ChiSjej4B22-8148</strain>
    </source>
</reference>
<evidence type="ECO:0000313" key="3">
    <source>
        <dbReference type="Proteomes" id="UP000886757"/>
    </source>
</evidence>
<sequence>MALKLNEHISNNTKLYTLGGEPVTILNLISEEGGQGDVYKVSWRGKEFALKWYNRYETDVVGENQYSTILKLTQRPNPEPRLFIWPQAIVTETGRAEKGDMFGYVMQLIPAEHYEMKHYLRSDGDPKQKKFDTFHAMIWAGMHIVTAVRALHLTGLSYKDLNPGNIAIHPVTGKAVMVDCDNISVDNDPCTVNGMRGYMAPEIVRSNFSVTPNIQTDQFSLAIILFRLFYMDHPMEGKLWEKFPMITEQVEDELYCRHPLYNMNSQDDRNRPTENYAPNVKKRMALLPKILMEGFEQTFVNGIDHITGRTPENRWLQILSSARDQLVFLDPKCKTDRVVRFDKKETIPRGCLKLTVSKRLNHEVALYPMQSLFKDVVSGDRKDYTVRIGRVSVLQGSLVMQNLSGGVWKVYSPIDRKINPVQNEEWFKVMPETQIQFDEVHNIVGKVDDPRR</sequence>
<evidence type="ECO:0000313" key="2">
    <source>
        <dbReference type="EMBL" id="HIR12942.1"/>
    </source>
</evidence>
<dbReference type="GO" id="GO:0005524">
    <property type="term" value="F:ATP binding"/>
    <property type="evidence" value="ECO:0007669"/>
    <property type="project" value="InterPro"/>
</dbReference>
<accession>A0A9D1D906</accession>
<dbReference type="GO" id="GO:0004674">
    <property type="term" value="F:protein serine/threonine kinase activity"/>
    <property type="evidence" value="ECO:0007669"/>
    <property type="project" value="UniProtKB-KW"/>
</dbReference>
<keyword evidence="2" id="KW-0808">Transferase</keyword>
<dbReference type="Gene3D" id="1.10.510.10">
    <property type="entry name" value="Transferase(Phosphotransferase) domain 1"/>
    <property type="match status" value="1"/>
</dbReference>
<gene>
    <name evidence="2" type="ORF">IAB31_03350</name>
</gene>
<feature type="domain" description="Protein kinase" evidence="1">
    <location>
        <begin position="24"/>
        <end position="300"/>
    </location>
</feature>
<reference evidence="2" key="2">
    <citation type="journal article" date="2021" name="PeerJ">
        <title>Extensive microbial diversity within the chicken gut microbiome revealed by metagenomics and culture.</title>
        <authorList>
            <person name="Gilroy R."/>
            <person name="Ravi A."/>
            <person name="Getino M."/>
            <person name="Pursley I."/>
            <person name="Horton D.L."/>
            <person name="Alikhan N.F."/>
            <person name="Baker D."/>
            <person name="Gharbi K."/>
            <person name="Hall N."/>
            <person name="Watson M."/>
            <person name="Adriaenssens E.M."/>
            <person name="Foster-Nyarko E."/>
            <person name="Jarju S."/>
            <person name="Secka A."/>
            <person name="Antonio M."/>
            <person name="Oren A."/>
            <person name="Chaudhuri R.R."/>
            <person name="La Ragione R."/>
            <person name="Hildebrand F."/>
            <person name="Pallen M.J."/>
        </authorList>
    </citation>
    <scope>NUCLEOTIDE SEQUENCE</scope>
    <source>
        <strain evidence="2">ChiSjej4B22-8148</strain>
    </source>
</reference>
<dbReference type="InterPro" id="IPR011009">
    <property type="entry name" value="Kinase-like_dom_sf"/>
</dbReference>
<evidence type="ECO:0000259" key="1">
    <source>
        <dbReference type="PROSITE" id="PS50011"/>
    </source>
</evidence>
<protein>
    <submittedName>
        <fullName evidence="2">Serine/threonine protein kinase</fullName>
    </submittedName>
</protein>